<dbReference type="EMBL" id="JBANRG010000022">
    <property type="protein sequence ID" value="KAK7455878.1"/>
    <property type="molecule type" value="Genomic_DNA"/>
</dbReference>
<accession>A0ABR1JG78</accession>
<keyword evidence="2" id="KW-1133">Transmembrane helix</keyword>
<keyword evidence="2" id="KW-0472">Membrane</keyword>
<evidence type="ECO:0000313" key="4">
    <source>
        <dbReference type="Proteomes" id="UP001498398"/>
    </source>
</evidence>
<evidence type="ECO:0000256" key="2">
    <source>
        <dbReference type="SAM" id="Phobius"/>
    </source>
</evidence>
<feature type="region of interest" description="Disordered" evidence="1">
    <location>
        <begin position="568"/>
        <end position="607"/>
    </location>
</feature>
<comment type="caution">
    <text evidence="3">The sequence shown here is derived from an EMBL/GenBank/DDBJ whole genome shotgun (WGS) entry which is preliminary data.</text>
</comment>
<keyword evidence="4" id="KW-1185">Reference proteome</keyword>
<feature type="transmembrane region" description="Helical" evidence="2">
    <location>
        <begin position="612"/>
        <end position="630"/>
    </location>
</feature>
<name>A0ABR1JG78_9AGAR</name>
<gene>
    <name evidence="3" type="ORF">VKT23_010915</name>
</gene>
<organism evidence="3 4">
    <name type="scientific">Marasmiellus scandens</name>
    <dbReference type="NCBI Taxonomy" id="2682957"/>
    <lineage>
        <taxon>Eukaryota</taxon>
        <taxon>Fungi</taxon>
        <taxon>Dikarya</taxon>
        <taxon>Basidiomycota</taxon>
        <taxon>Agaricomycotina</taxon>
        <taxon>Agaricomycetes</taxon>
        <taxon>Agaricomycetidae</taxon>
        <taxon>Agaricales</taxon>
        <taxon>Marasmiineae</taxon>
        <taxon>Omphalotaceae</taxon>
        <taxon>Marasmiellus</taxon>
    </lineage>
</organism>
<dbReference type="Proteomes" id="UP001498398">
    <property type="component" value="Unassembled WGS sequence"/>
</dbReference>
<feature type="transmembrane region" description="Helical" evidence="2">
    <location>
        <begin position="65"/>
        <end position="89"/>
    </location>
</feature>
<evidence type="ECO:0000256" key="1">
    <source>
        <dbReference type="SAM" id="MobiDB-lite"/>
    </source>
</evidence>
<feature type="transmembrane region" description="Helical" evidence="2">
    <location>
        <begin position="543"/>
        <end position="564"/>
    </location>
</feature>
<evidence type="ECO:0000313" key="3">
    <source>
        <dbReference type="EMBL" id="KAK7455878.1"/>
    </source>
</evidence>
<reference evidence="3 4" key="1">
    <citation type="submission" date="2024-01" db="EMBL/GenBank/DDBJ databases">
        <title>A draft genome for the cacao thread blight pathogen Marasmiellus scandens.</title>
        <authorList>
            <person name="Baruah I.K."/>
            <person name="Leung J."/>
            <person name="Bukari Y."/>
            <person name="Amoako-Attah I."/>
            <person name="Meinhardt L.W."/>
            <person name="Bailey B.A."/>
            <person name="Cohen S.P."/>
        </authorList>
    </citation>
    <scope>NUCLEOTIDE SEQUENCE [LARGE SCALE GENOMIC DNA]</scope>
    <source>
        <strain evidence="3 4">GH-19</strain>
    </source>
</reference>
<keyword evidence="2" id="KW-0812">Transmembrane</keyword>
<evidence type="ECO:0008006" key="5">
    <source>
        <dbReference type="Google" id="ProtNLM"/>
    </source>
</evidence>
<sequence length="809" mass="90509">MMDETEYRSLSSRSVLQLPSSRDTTLLKRSFISRLFVEYPGVRGCGWFARHTEQRFHVFGNTIRVLSYIILAPFILAFPILFAVAMVYFGLSGDDDDDDDDDDDSDDDDDDGDDSEEESYDIPLAVLRHPQGSRNSAALVPLATYGTGLDAFKIYPPSYEVYETTSFEPQWMLEVKIVDGKYLDSKQVAWEGRMGGYSAISYDVKSAHVLLEKAGGALTRRDKEAKDYSPPDRRCIAEQLLKEYCSAAREKSPNRTEYIWLDEFCISEGKDGDYGDYKGSEVSGQRKVELGRIPDIFRAAKTIVVFCSKPQCQHVTLDCAWSKRLFTLGEILHAQSIELMTRVEDEKPDCSLFPESAQEFRGRMLHQAALARKWHLHSLLWNSINSGGETWQMAIHSLMVEAIRRDIETGYTHHNLLGQGLNGLLPRRACLHHLKGEDGWADLAWLLELNQGFYNAAALAAVCGLNDSPYSGNGWLGPPIQPSAGSERLEPLVHAFPVELKNKNGEYTAHLNIIGAETIELESYVKRDSKALYRIPAFKWKKIFSMALLAVCWITGIILIVVGFPESPSDSSDPNSPDNTSTSVDTETSFESSTSTSSSPSDSSPDPSVTKILIGILLIYLSSIAFNIFHMTVSSWYVSRGGWVFLSDDKMMDGSEGDSAWGSKPETILGQLDPSLKKLDEWGDRQMIPKWDATGSQFKVGHIVDLRLGIRTRVVVTKKPNSMVILAIHGTGVTCMLLNRPDGGDKVAEKVGMVNLPPYILAQTEKCGSLRIGVLENEKEKNGKSRTRQFFSWMGRMKKKFFRLKKFSS</sequence>
<feature type="region of interest" description="Disordered" evidence="1">
    <location>
        <begin position="95"/>
        <end position="120"/>
    </location>
</feature>
<proteinExistence type="predicted"/>
<protein>
    <recommendedName>
        <fullName evidence="5">Heterokaryon incompatibility domain-containing protein</fullName>
    </recommendedName>
</protein>